<evidence type="ECO:0000256" key="4">
    <source>
        <dbReference type="SAM" id="Phobius"/>
    </source>
</evidence>
<reference evidence="6 7" key="1">
    <citation type="submission" date="2019-12" db="EMBL/GenBank/DDBJ databases">
        <title>Mucilaginibacter sp. HME9299 genome sequencing and assembly.</title>
        <authorList>
            <person name="Kang H."/>
            <person name="Kim H."/>
            <person name="Joh K."/>
        </authorList>
    </citation>
    <scope>NUCLEOTIDE SEQUENCE [LARGE SCALE GENOMIC DNA]</scope>
    <source>
        <strain evidence="6 7">HME9299</strain>
    </source>
</reference>
<proteinExistence type="predicted"/>
<keyword evidence="3" id="KW-0853">WD repeat</keyword>
<dbReference type="RefSeq" id="WP_157541757.1">
    <property type="nucleotide sequence ID" value="NZ_WQLA01000003.1"/>
</dbReference>
<dbReference type="InterPro" id="IPR000184">
    <property type="entry name" value="Bac_surfAg_D15"/>
</dbReference>
<dbReference type="InterPro" id="IPR015943">
    <property type="entry name" value="WD40/YVTN_repeat-like_dom_sf"/>
</dbReference>
<organism evidence="6 7">
    <name type="scientific">Mucilaginibacter aquatilis</name>
    <dbReference type="NCBI Taxonomy" id="1517760"/>
    <lineage>
        <taxon>Bacteria</taxon>
        <taxon>Pseudomonadati</taxon>
        <taxon>Bacteroidota</taxon>
        <taxon>Sphingobacteriia</taxon>
        <taxon>Sphingobacteriales</taxon>
        <taxon>Sphingobacteriaceae</taxon>
        <taxon>Mucilaginibacter</taxon>
    </lineage>
</organism>
<protein>
    <submittedName>
        <fullName evidence="6">BamA/TamA family outer membrane protein</fullName>
    </submittedName>
</protein>
<feature type="repeat" description="WD" evidence="3">
    <location>
        <begin position="256"/>
        <end position="297"/>
    </location>
</feature>
<comment type="caution">
    <text evidence="6">The sequence shown here is derived from an EMBL/GenBank/DDBJ whole genome shotgun (WGS) entry which is preliminary data.</text>
</comment>
<feature type="domain" description="Bacterial surface antigen (D15)" evidence="5">
    <location>
        <begin position="392"/>
        <end position="656"/>
    </location>
</feature>
<gene>
    <name evidence="6" type="ORF">GO816_10205</name>
</gene>
<keyword evidence="4" id="KW-1133">Transmembrane helix</keyword>
<evidence type="ECO:0000259" key="5">
    <source>
        <dbReference type="Pfam" id="PF01103"/>
    </source>
</evidence>
<evidence type="ECO:0000256" key="1">
    <source>
        <dbReference type="ARBA" id="ARBA00004370"/>
    </source>
</evidence>
<dbReference type="SUPFAM" id="SSF50978">
    <property type="entry name" value="WD40 repeat-like"/>
    <property type="match status" value="1"/>
</dbReference>
<dbReference type="SMART" id="SM00320">
    <property type="entry name" value="WD40"/>
    <property type="match status" value="2"/>
</dbReference>
<sequence>MKNIRDQYFNRSVGLLKLMPGKFLTRLWLKPSIVVFICLAWPALPAMSQQKRYMPNAVNIATGLMAQTKPDSIVIIDVASDRKLYSLASPGQSAKYITFNSSGTSLICADENGTTILYTISKDKGDKTFELPVKTIAGVFDKTGDRLYVVHSKTWISAKLSLVELPGWKILKTVNVPATINAIDLNADGSALAYTSGQNIVEIDPGSLKTRRSHWERSTQQLLVYHPTDVNQSATTTGQNVIQIRDLSGDSVVVEIYGHQKKIKALSYNSDGSSIYSLDESGELNGWSLADRRRVVKQSDVRDAPYWDKSGTLKIWQIDGSGNQQSQTAKAVDSVEHCCFVPAFTLPFELIPQPVLTYTPETGFMIGLNVTLLKNDLAAPAGAPYRPSMYSLSTAYGFGGKQWRNSFSVYNYSPKGWHVVAQIQYNRHDKNYYFGIGPNVSRKNRESYVNNNLTFSGSVAHFLSKSWSFGLKYELSNYTAAKFDNSEVVLPFGTAGGFLTGLGPTIQYDNRNDILFPTKGSFMELNFLKYGLLKTGRYAYNEVQFDYRKYFSIGGSNGTTGFALQAYADAVWGGNVPFYKLPYFTFDRSFRGMWRNLYINQQVATVQAEFRSLFDKANPRLGYVLFASAADGTANFFKAYNADIKFAFGGGLRSQLLPKKRIYARIDYSFSNKGDYGIFGGIGTAF</sequence>
<keyword evidence="4" id="KW-0812">Transmembrane</keyword>
<feature type="transmembrane region" description="Helical" evidence="4">
    <location>
        <begin position="27"/>
        <end position="44"/>
    </location>
</feature>
<comment type="subcellular location">
    <subcellularLocation>
        <location evidence="1">Membrane</location>
    </subcellularLocation>
</comment>
<dbReference type="InterPro" id="IPR036322">
    <property type="entry name" value="WD40_repeat_dom_sf"/>
</dbReference>
<dbReference type="OrthoDB" id="9771071at2"/>
<dbReference type="PROSITE" id="PS50082">
    <property type="entry name" value="WD_REPEATS_2"/>
    <property type="match status" value="1"/>
</dbReference>
<name>A0A6I4ID25_9SPHI</name>
<evidence type="ECO:0000313" key="6">
    <source>
        <dbReference type="EMBL" id="MVN91496.1"/>
    </source>
</evidence>
<accession>A0A6I4ID25</accession>
<dbReference type="GO" id="GO:0019867">
    <property type="term" value="C:outer membrane"/>
    <property type="evidence" value="ECO:0007669"/>
    <property type="project" value="InterPro"/>
</dbReference>
<evidence type="ECO:0000313" key="7">
    <source>
        <dbReference type="Proteomes" id="UP000434850"/>
    </source>
</evidence>
<dbReference type="Gene3D" id="2.40.160.50">
    <property type="entry name" value="membrane protein fhac: a member of the omp85/tpsb transporter family"/>
    <property type="match status" value="1"/>
</dbReference>
<dbReference type="AlphaFoldDB" id="A0A6I4ID25"/>
<keyword evidence="7" id="KW-1185">Reference proteome</keyword>
<evidence type="ECO:0000256" key="3">
    <source>
        <dbReference type="PROSITE-ProRule" id="PRU00221"/>
    </source>
</evidence>
<keyword evidence="2 4" id="KW-0472">Membrane</keyword>
<dbReference type="Gene3D" id="2.130.10.10">
    <property type="entry name" value="YVTN repeat-like/Quinoprotein amine dehydrogenase"/>
    <property type="match status" value="2"/>
</dbReference>
<evidence type="ECO:0000256" key="2">
    <source>
        <dbReference type="ARBA" id="ARBA00023136"/>
    </source>
</evidence>
<dbReference type="Pfam" id="PF01103">
    <property type="entry name" value="Omp85"/>
    <property type="match status" value="1"/>
</dbReference>
<dbReference type="InterPro" id="IPR001680">
    <property type="entry name" value="WD40_rpt"/>
</dbReference>
<dbReference type="EMBL" id="WQLA01000003">
    <property type="protein sequence ID" value="MVN91496.1"/>
    <property type="molecule type" value="Genomic_DNA"/>
</dbReference>
<dbReference type="Proteomes" id="UP000434850">
    <property type="component" value="Unassembled WGS sequence"/>
</dbReference>